<reference evidence="3 4" key="1">
    <citation type="submission" date="2016-10" db="EMBL/GenBank/DDBJ databases">
        <title>Evaluation of Human, Veterinary and Environmental Mycobacterium chelonae Isolates by Core Genome Phylogenomic Analysis, Targeted Gene Comparison, and Anti-microbial Susceptibility Patterns: A Tale of Mistaken Identities.</title>
        <authorList>
            <person name="Fogelson S.B."/>
            <person name="Camus A.C."/>
            <person name="Lorenz W."/>
            <person name="Vasireddy R."/>
            <person name="Vasireddy S."/>
            <person name="Smith T."/>
            <person name="Brown-Elliott B.A."/>
            <person name="Wallace R.J.Jr."/>
            <person name="Hasan N.A."/>
            <person name="Reischl U."/>
            <person name="Sanchez S."/>
        </authorList>
    </citation>
    <scope>NUCLEOTIDE SEQUENCE [LARGE SCALE GENOMIC DNA]</scope>
    <source>
        <strain evidence="3 4">1559</strain>
    </source>
</reference>
<keyword evidence="2" id="KW-0472">Membrane</keyword>
<evidence type="ECO:0000313" key="4">
    <source>
        <dbReference type="Proteomes" id="UP000179616"/>
    </source>
</evidence>
<dbReference type="EMBL" id="MLIK01000024">
    <property type="protein sequence ID" value="OHU19316.1"/>
    <property type="molecule type" value="Genomic_DNA"/>
</dbReference>
<name>A0A1S1L6H4_9MYCO</name>
<feature type="transmembrane region" description="Helical" evidence="2">
    <location>
        <begin position="77"/>
        <end position="98"/>
    </location>
</feature>
<gene>
    <name evidence="3" type="ORF">BKG76_22925</name>
</gene>
<keyword evidence="2" id="KW-0812">Transmembrane</keyword>
<dbReference type="OrthoDB" id="5171781at2"/>
<dbReference type="SUPFAM" id="SSF53300">
    <property type="entry name" value="vWA-like"/>
    <property type="match status" value="1"/>
</dbReference>
<evidence type="ECO:0000256" key="1">
    <source>
        <dbReference type="SAM" id="MobiDB-lite"/>
    </source>
</evidence>
<dbReference type="InterPro" id="IPR036465">
    <property type="entry name" value="vWFA_dom_sf"/>
</dbReference>
<evidence type="ECO:0008006" key="5">
    <source>
        <dbReference type="Google" id="ProtNLM"/>
    </source>
</evidence>
<evidence type="ECO:0000313" key="3">
    <source>
        <dbReference type="EMBL" id="OHU19316.1"/>
    </source>
</evidence>
<comment type="caution">
    <text evidence="3">The sequence shown here is derived from an EMBL/GenBank/DDBJ whole genome shotgun (WGS) entry which is preliminary data.</text>
</comment>
<dbReference type="Gene3D" id="3.40.50.410">
    <property type="entry name" value="von Willebrand factor, type A domain"/>
    <property type="match status" value="1"/>
</dbReference>
<keyword evidence="2" id="KW-1133">Transmembrane helix</keyword>
<dbReference type="RefSeq" id="WP_070939963.1">
    <property type="nucleotide sequence ID" value="NZ_MLIK01000024.1"/>
</dbReference>
<proteinExistence type="predicted"/>
<dbReference type="GeneID" id="57169678"/>
<evidence type="ECO:0000256" key="2">
    <source>
        <dbReference type="SAM" id="Phobius"/>
    </source>
</evidence>
<dbReference type="AlphaFoldDB" id="A0A1S1L6H4"/>
<protein>
    <recommendedName>
        <fullName evidence="5">VWFA domain-containing protein</fullName>
    </recommendedName>
</protein>
<organism evidence="3 4">
    <name type="scientific">Mycobacteroides franklinii</name>
    <dbReference type="NCBI Taxonomy" id="948102"/>
    <lineage>
        <taxon>Bacteria</taxon>
        <taxon>Bacillati</taxon>
        <taxon>Actinomycetota</taxon>
        <taxon>Actinomycetes</taxon>
        <taxon>Mycobacteriales</taxon>
        <taxon>Mycobacteriaceae</taxon>
        <taxon>Mycobacteroides</taxon>
    </lineage>
</organism>
<sequence length="630" mass="65101">MGRHSASGSGSPNDPDDNDGWVADPQPGHEASSGPDFDGPGLDSPGTGSFDSAGLDTGSWQRSHRRSGGSNWGVSKGLIGVVAAVLVVALSIGLWWYFDRRTTDNQAEAAATCVHGNNAIAVVADPSIADRIGELSERFNKKHEVIGDYCFTVSVRPADTANVIKGLTGQWPAELGEQPALWIPGSSISSARLKAASKTNIVSDSRSLVSSPVVIAMTPKLRQAIPGDKTWADVPALQNVPNSLDGFGLPGWGSLRLALPSSGNADATQLAAEAVAAASVRPGDSPELGAGAATSLAATAPKLPANNLSDAIGALLDGGEQPGAAVHAVVTTEQQLYARTRSNGDAKKVIAAWQPAGATPIADYPTVQLDGPWLSEEQHTAASQFSRFLGDKDQLKDLAAAGFRADGADLPSSDVVTFAKIETPLTIEDKVRVALAEGTSTGSGTTTIMLSSSPAPDVKLSDITGALANRVRAIAPTSGVGLWVYDGKEGNTVVRLGGAGDDVEGMPRSQSVADALTALQPTGNGAVAYTTLRALYQDAVGGFRPNQVNSVLVVAGRSHTDQTLDGQGLIDTINRLKDPAKPVRINVIDFGGDSDQQTWQALAQQTGGAYQNIPASNSPELVAAITRFMS</sequence>
<dbReference type="STRING" id="948102.BKG76_22925"/>
<accession>A0A1S1L6H4</accession>
<dbReference type="Proteomes" id="UP000179616">
    <property type="component" value="Unassembled WGS sequence"/>
</dbReference>
<feature type="compositionally biased region" description="Polar residues" evidence="1">
    <location>
        <begin position="1"/>
        <end position="12"/>
    </location>
</feature>
<feature type="region of interest" description="Disordered" evidence="1">
    <location>
        <begin position="1"/>
        <end position="70"/>
    </location>
</feature>